<dbReference type="EMBL" id="CM000587">
    <property type="protein sequence ID" value="EWG48895.1"/>
    <property type="molecule type" value="Genomic_DNA"/>
</dbReference>
<accession>W7MMZ1</accession>
<dbReference type="Proteomes" id="UP000009096">
    <property type="component" value="Chromosome 10"/>
</dbReference>
<dbReference type="KEGG" id="fvr:FVEG_16353"/>
<gene>
    <name evidence="1" type="ORF">FVEG_16353</name>
</gene>
<dbReference type="GeneID" id="30073229"/>
<proteinExistence type="predicted"/>
<protein>
    <submittedName>
        <fullName evidence="1">Uncharacterized protein</fullName>
    </submittedName>
</protein>
<evidence type="ECO:0000313" key="1">
    <source>
        <dbReference type="EMBL" id="EWG48895.1"/>
    </source>
</evidence>
<organism evidence="1 2">
    <name type="scientific">Gibberella moniliformis (strain M3125 / FGSC 7600)</name>
    <name type="common">Maize ear and stalk rot fungus</name>
    <name type="synonym">Fusarium verticillioides</name>
    <dbReference type="NCBI Taxonomy" id="334819"/>
    <lineage>
        <taxon>Eukaryota</taxon>
        <taxon>Fungi</taxon>
        <taxon>Dikarya</taxon>
        <taxon>Ascomycota</taxon>
        <taxon>Pezizomycotina</taxon>
        <taxon>Sordariomycetes</taxon>
        <taxon>Hypocreomycetidae</taxon>
        <taxon>Hypocreales</taxon>
        <taxon>Nectriaceae</taxon>
        <taxon>Fusarium</taxon>
        <taxon>Fusarium fujikuroi species complex</taxon>
    </lineage>
</organism>
<name>W7MMZ1_GIBM7</name>
<evidence type="ECO:0000313" key="2">
    <source>
        <dbReference type="Proteomes" id="UP000009096"/>
    </source>
</evidence>
<dbReference type="VEuPathDB" id="FungiDB:FVEG_16353"/>
<keyword evidence="2" id="KW-1185">Reference proteome</keyword>
<reference evidence="1 2" key="1">
    <citation type="journal article" date="2010" name="Nature">
        <title>Comparative genomics reveals mobile pathogenicity chromosomes in Fusarium.</title>
        <authorList>
            <person name="Ma L.J."/>
            <person name="van der Does H.C."/>
            <person name="Borkovich K.A."/>
            <person name="Coleman J.J."/>
            <person name="Daboussi M.J."/>
            <person name="Di Pietro A."/>
            <person name="Dufresne M."/>
            <person name="Freitag M."/>
            <person name="Grabherr M."/>
            <person name="Henrissat B."/>
            <person name="Houterman P.M."/>
            <person name="Kang S."/>
            <person name="Shim W.B."/>
            <person name="Woloshuk C."/>
            <person name="Xie X."/>
            <person name="Xu J.R."/>
            <person name="Antoniw J."/>
            <person name="Baker S.E."/>
            <person name="Bluhm B.H."/>
            <person name="Breakspear A."/>
            <person name="Brown D.W."/>
            <person name="Butchko R.A."/>
            <person name="Chapman S."/>
            <person name="Coulson R."/>
            <person name="Coutinho P.M."/>
            <person name="Danchin E.G."/>
            <person name="Diener A."/>
            <person name="Gale L.R."/>
            <person name="Gardiner D.M."/>
            <person name="Goff S."/>
            <person name="Hammond-Kosack K.E."/>
            <person name="Hilburn K."/>
            <person name="Hua-Van A."/>
            <person name="Jonkers W."/>
            <person name="Kazan K."/>
            <person name="Kodira C.D."/>
            <person name="Koehrsen M."/>
            <person name="Kumar L."/>
            <person name="Lee Y.H."/>
            <person name="Li L."/>
            <person name="Manners J.M."/>
            <person name="Miranda-Saavedra D."/>
            <person name="Mukherjee M."/>
            <person name="Park G."/>
            <person name="Park J."/>
            <person name="Park S.Y."/>
            <person name="Proctor R.H."/>
            <person name="Regev A."/>
            <person name="Ruiz-Roldan M.C."/>
            <person name="Sain D."/>
            <person name="Sakthikumar S."/>
            <person name="Sykes S."/>
            <person name="Schwartz D.C."/>
            <person name="Turgeon B.G."/>
            <person name="Wapinski I."/>
            <person name="Yoder O."/>
            <person name="Young S."/>
            <person name="Zeng Q."/>
            <person name="Zhou S."/>
            <person name="Galagan J."/>
            <person name="Cuomo C.A."/>
            <person name="Kistler H.C."/>
            <person name="Rep M."/>
        </authorList>
    </citation>
    <scope>NUCLEOTIDE SEQUENCE [LARGE SCALE GENOMIC DNA]</scope>
    <source>
        <strain evidence="2">M3125 / FGSC 7600</strain>
    </source>
</reference>
<dbReference type="EMBL" id="DS022252">
    <property type="protein sequence ID" value="EWG48895.1"/>
    <property type="molecule type" value="Genomic_DNA"/>
</dbReference>
<dbReference type="AlphaFoldDB" id="W7MMZ1"/>
<sequence length="77" mass="8727">MSEMHEQGSKLPGLWRPVAMGEGYGKSWETAHVVASHHRQFGFAYVKRLSISTKRVKHLCNDGIASEQQRRSGLFID</sequence>
<dbReference type="RefSeq" id="XP_018755086.1">
    <property type="nucleotide sequence ID" value="XM_018905600.1"/>
</dbReference>